<organism evidence="1 2">
    <name type="scientific">Polaribacter sejongensis</name>
    <dbReference type="NCBI Taxonomy" id="985043"/>
    <lineage>
        <taxon>Bacteria</taxon>
        <taxon>Pseudomonadati</taxon>
        <taxon>Bacteroidota</taxon>
        <taxon>Flavobacteriia</taxon>
        <taxon>Flavobacteriales</taxon>
        <taxon>Flavobacteriaceae</taxon>
    </lineage>
</organism>
<gene>
    <name evidence="1" type="ORF">QWY81_05035</name>
</gene>
<dbReference type="Proteomes" id="UP001228636">
    <property type="component" value="Unassembled WGS sequence"/>
</dbReference>
<dbReference type="EMBL" id="JAUFQH010000004">
    <property type="protein sequence ID" value="MDN3618819.1"/>
    <property type="molecule type" value="Genomic_DNA"/>
</dbReference>
<sequence>MAEEKPAKRKRRKATEEQLNNPFHGVKLVQVLERLVAHYGWEYLGERVNIRCFKNNPTMKSSLGFLRRTTWAREHVEDVYLEMLEEKKNQIE</sequence>
<reference evidence="1 2" key="1">
    <citation type="journal article" date="2014" name="Int. J. Syst. Evol. Microbiol.">
        <title>Complete genome sequence of Corynebacterium casei LMG S-19264T (=DSM 44701T), isolated from a smear-ripened cheese.</title>
        <authorList>
            <consortium name="US DOE Joint Genome Institute (JGI-PGF)"/>
            <person name="Walter F."/>
            <person name="Albersmeier A."/>
            <person name="Kalinowski J."/>
            <person name="Ruckert C."/>
        </authorList>
    </citation>
    <scope>NUCLEOTIDE SEQUENCE [LARGE SCALE GENOMIC DNA]</scope>
    <source>
        <strain evidence="1 2">CECT 8670</strain>
    </source>
</reference>
<dbReference type="Gene3D" id="1.10.720.30">
    <property type="entry name" value="SAP domain"/>
    <property type="match status" value="1"/>
</dbReference>
<dbReference type="AlphaFoldDB" id="A0AAJ1VG20"/>
<protein>
    <submittedName>
        <fullName evidence="1">VF530 family protein</fullName>
    </submittedName>
</protein>
<dbReference type="InterPro" id="IPR036361">
    <property type="entry name" value="SAP_dom_sf"/>
</dbReference>
<evidence type="ECO:0000313" key="1">
    <source>
        <dbReference type="EMBL" id="MDN3618819.1"/>
    </source>
</evidence>
<dbReference type="Pfam" id="PF09905">
    <property type="entry name" value="VF530"/>
    <property type="match status" value="1"/>
</dbReference>
<name>A0AAJ1VG20_9FLAO</name>
<proteinExistence type="predicted"/>
<accession>A0AAJ1VG20</accession>
<comment type="caution">
    <text evidence="1">The sequence shown here is derived from an EMBL/GenBank/DDBJ whole genome shotgun (WGS) entry which is preliminary data.</text>
</comment>
<dbReference type="InterPro" id="IPR018668">
    <property type="entry name" value="DNA-binding_VF530-like"/>
</dbReference>
<dbReference type="GO" id="GO:0003677">
    <property type="term" value="F:DNA binding"/>
    <property type="evidence" value="ECO:0007669"/>
    <property type="project" value="InterPro"/>
</dbReference>
<evidence type="ECO:0000313" key="2">
    <source>
        <dbReference type="Proteomes" id="UP001228636"/>
    </source>
</evidence>